<dbReference type="Proteomes" id="UP001163821">
    <property type="component" value="Unassembled WGS sequence"/>
</dbReference>
<organism evidence="1 2">
    <name type="scientific">Gaoshiqia sediminis</name>
    <dbReference type="NCBI Taxonomy" id="2986998"/>
    <lineage>
        <taxon>Bacteria</taxon>
        <taxon>Pseudomonadati</taxon>
        <taxon>Bacteroidota</taxon>
        <taxon>Bacteroidia</taxon>
        <taxon>Marinilabiliales</taxon>
        <taxon>Prolixibacteraceae</taxon>
        <taxon>Gaoshiqia</taxon>
    </lineage>
</organism>
<dbReference type="PANTHER" id="PTHR38471">
    <property type="entry name" value="FOUR HELIX BUNDLE PROTEIN"/>
    <property type="match status" value="1"/>
</dbReference>
<gene>
    <name evidence="1" type="ORF">N2K84_00705</name>
</gene>
<evidence type="ECO:0000313" key="1">
    <source>
        <dbReference type="EMBL" id="MCW0481229.1"/>
    </source>
</evidence>
<comment type="caution">
    <text evidence="1">The sequence shown here is derived from an EMBL/GenBank/DDBJ whole genome shotgun (WGS) entry which is preliminary data.</text>
</comment>
<dbReference type="InterPro" id="IPR012657">
    <property type="entry name" value="23S_rRNA-intervening_sequence"/>
</dbReference>
<dbReference type="PANTHER" id="PTHR38471:SF2">
    <property type="entry name" value="FOUR HELIX BUNDLE PROTEIN"/>
    <property type="match status" value="1"/>
</dbReference>
<keyword evidence="2" id="KW-1185">Reference proteome</keyword>
<dbReference type="Gene3D" id="1.20.1440.60">
    <property type="entry name" value="23S rRNA-intervening sequence"/>
    <property type="match status" value="1"/>
</dbReference>
<dbReference type="EMBL" id="JAPAAF010000001">
    <property type="protein sequence ID" value="MCW0481229.1"/>
    <property type="molecule type" value="Genomic_DNA"/>
</dbReference>
<dbReference type="AlphaFoldDB" id="A0AA41Y0J2"/>
<dbReference type="InterPro" id="IPR036583">
    <property type="entry name" value="23S_rRNA_IVS_sf"/>
</dbReference>
<protein>
    <submittedName>
        <fullName evidence="1">Four helix bundle protein</fullName>
    </submittedName>
</protein>
<proteinExistence type="predicted"/>
<dbReference type="SUPFAM" id="SSF158446">
    <property type="entry name" value="IVS-encoded protein-like"/>
    <property type="match status" value="1"/>
</dbReference>
<evidence type="ECO:0000313" key="2">
    <source>
        <dbReference type="Proteomes" id="UP001163821"/>
    </source>
</evidence>
<dbReference type="NCBIfam" id="TIGR02436">
    <property type="entry name" value="four helix bundle protein"/>
    <property type="match status" value="1"/>
</dbReference>
<dbReference type="RefSeq" id="WP_282589833.1">
    <property type="nucleotide sequence ID" value="NZ_JAPAAF010000001.1"/>
</dbReference>
<reference evidence="1" key="1">
    <citation type="submission" date="2022-10" db="EMBL/GenBank/DDBJ databases">
        <title>Gaoshiqiia sediminis gen. nov., sp. nov., isolated from coastal sediment.</title>
        <authorList>
            <person name="Yu W.X."/>
            <person name="Mu D.S."/>
            <person name="Du J.Z."/>
            <person name="Liang Y.Q."/>
        </authorList>
    </citation>
    <scope>NUCLEOTIDE SEQUENCE</scope>
    <source>
        <strain evidence="1">A06</strain>
    </source>
</reference>
<accession>A0AA41Y0J2</accession>
<dbReference type="Pfam" id="PF05635">
    <property type="entry name" value="23S_rRNA_IVP"/>
    <property type="match status" value="1"/>
</dbReference>
<name>A0AA41Y0J2_9BACT</name>
<sequence length="107" mass="12421">MKLEDLEIYLLSMQVSDEIWNIVIQWPFFEKNGIGKQWTDAADSISANISEGYGRLSVKENKRFCMIARGSLYETTTWLNKSSNRKLIDIEIFNSLNKKITDLNVKL</sequence>